<evidence type="ECO:0000256" key="5">
    <source>
        <dbReference type="ARBA" id="ARBA00023125"/>
    </source>
</evidence>
<dbReference type="GO" id="GO:0005634">
    <property type="term" value="C:nucleus"/>
    <property type="evidence" value="ECO:0007669"/>
    <property type="project" value="UniProtKB-SubCell"/>
</dbReference>
<evidence type="ECO:0000256" key="8">
    <source>
        <dbReference type="PROSITE-ProRule" id="PRU00071"/>
    </source>
</evidence>
<evidence type="ECO:0000256" key="3">
    <source>
        <dbReference type="ARBA" id="ARBA00022833"/>
    </source>
</evidence>
<keyword evidence="6 9" id="KW-0804">Transcription</keyword>
<feature type="compositionally biased region" description="Polar residues" evidence="10">
    <location>
        <begin position="171"/>
        <end position="183"/>
    </location>
</feature>
<dbReference type="OrthoDB" id="1927254at2759"/>
<sequence length="311" mass="34424">MFPQRHSIISGSMLEQMLHLPSNYIPLPTPIMERSSSSSRSWKPDIEVAPNCPRCSSTNTKFCYYNNYSLSQPRYFCKGCRRYWTKGGSLRSVPIGGGCRKNRRGKSGRHPPQGGCHTVNDGNSGSDDRDSSPETNNVSNDIDMALVFAKFLNQNPSSGEEFESEGNNSGASCSNKSATSSLTPELSVEAENYAVMQPQKKLCNDPTDADAVQIGGVTEELSFSGIDELEGFLSKDVVQDVLWSNDNWQQQPMMQMQLQELEESLMPLNEDGDHFLPISSTINLLNESWGNWTSSFDLPTMDLFSSTPSSI</sequence>
<dbReference type="Proteomes" id="UP000447434">
    <property type="component" value="Chromosome 11"/>
</dbReference>
<dbReference type="PROSITE" id="PS50884">
    <property type="entry name" value="ZF_DOF_2"/>
    <property type="match status" value="1"/>
</dbReference>
<evidence type="ECO:0000259" key="11">
    <source>
        <dbReference type="PROSITE" id="PS50884"/>
    </source>
</evidence>
<dbReference type="InterPro" id="IPR003851">
    <property type="entry name" value="Znf_Dof"/>
</dbReference>
<keyword evidence="4 9" id="KW-0805">Transcription regulation</keyword>
<accession>A0A6A4PR69</accession>
<evidence type="ECO:0000256" key="1">
    <source>
        <dbReference type="ARBA" id="ARBA00022723"/>
    </source>
</evidence>
<reference evidence="13" key="1">
    <citation type="journal article" date="2020" name="Nat. Commun.">
        <title>Genome sequence of the cluster root forming white lupin.</title>
        <authorList>
            <person name="Hufnagel B."/>
            <person name="Marques A."/>
            <person name="Soriano A."/>
            <person name="Marques L."/>
            <person name="Divol F."/>
            <person name="Doumas P."/>
            <person name="Sallet E."/>
            <person name="Mancinotti D."/>
            <person name="Carrere S."/>
            <person name="Marande W."/>
            <person name="Arribat S."/>
            <person name="Keller J."/>
            <person name="Huneau C."/>
            <person name="Blein T."/>
            <person name="Aime D."/>
            <person name="Laguerre M."/>
            <person name="Taylor J."/>
            <person name="Schubert V."/>
            <person name="Nelson M."/>
            <person name="Geu-Flores F."/>
            <person name="Crespi M."/>
            <person name="Gallardo-Guerrero K."/>
            <person name="Delaux P.-M."/>
            <person name="Salse J."/>
            <person name="Berges H."/>
            <person name="Guyot R."/>
            <person name="Gouzy J."/>
            <person name="Peret B."/>
        </authorList>
    </citation>
    <scope>NUCLEOTIDE SEQUENCE [LARGE SCALE GENOMIC DNA]</scope>
    <source>
        <strain evidence="13">cv. Amiga</strain>
    </source>
</reference>
<evidence type="ECO:0000256" key="4">
    <source>
        <dbReference type="ARBA" id="ARBA00023015"/>
    </source>
</evidence>
<dbReference type="GO" id="GO:0008270">
    <property type="term" value="F:zinc ion binding"/>
    <property type="evidence" value="ECO:0007669"/>
    <property type="project" value="UniProtKB-KW"/>
</dbReference>
<comment type="caution">
    <text evidence="12">The sequence shown here is derived from an EMBL/GenBank/DDBJ whole genome shotgun (WGS) entry which is preliminary data.</text>
</comment>
<feature type="region of interest" description="Disordered" evidence="10">
    <location>
        <begin position="157"/>
        <end position="183"/>
    </location>
</feature>
<evidence type="ECO:0000256" key="7">
    <source>
        <dbReference type="ARBA" id="ARBA00023242"/>
    </source>
</evidence>
<dbReference type="EMBL" id="WOCE01000011">
    <property type="protein sequence ID" value="KAE9603979.1"/>
    <property type="molecule type" value="Genomic_DNA"/>
</dbReference>
<keyword evidence="5 8" id="KW-0238">DNA-binding</keyword>
<dbReference type="InterPro" id="IPR045174">
    <property type="entry name" value="Dof"/>
</dbReference>
<feature type="domain" description="Dof-type" evidence="11">
    <location>
        <begin position="50"/>
        <end position="104"/>
    </location>
</feature>
<dbReference type="PANTHER" id="PTHR31992">
    <property type="entry name" value="DOF ZINC FINGER PROTEIN DOF1.4-RELATED"/>
    <property type="match status" value="1"/>
</dbReference>
<evidence type="ECO:0000256" key="6">
    <source>
        <dbReference type="ARBA" id="ARBA00023163"/>
    </source>
</evidence>
<keyword evidence="1 9" id="KW-0479">Metal-binding</keyword>
<keyword evidence="7 8" id="KW-0539">Nucleus</keyword>
<feature type="region of interest" description="Disordered" evidence="10">
    <location>
        <begin position="95"/>
        <end position="138"/>
    </location>
</feature>
<comment type="subcellular location">
    <subcellularLocation>
        <location evidence="8 9">Nucleus</location>
    </subcellularLocation>
</comment>
<dbReference type="GO" id="GO:0003677">
    <property type="term" value="F:DNA binding"/>
    <property type="evidence" value="ECO:0007669"/>
    <property type="project" value="UniProtKB-UniRule"/>
</dbReference>
<evidence type="ECO:0000256" key="9">
    <source>
        <dbReference type="RuleBase" id="RU369094"/>
    </source>
</evidence>
<evidence type="ECO:0000313" key="13">
    <source>
        <dbReference type="Proteomes" id="UP000447434"/>
    </source>
</evidence>
<gene>
    <name evidence="12" type="ORF">Lalb_Chr11g0066491</name>
</gene>
<dbReference type="AlphaFoldDB" id="A0A6A4PR69"/>
<feature type="compositionally biased region" description="Basic residues" evidence="10">
    <location>
        <begin position="100"/>
        <end position="109"/>
    </location>
</feature>
<dbReference type="PROSITE" id="PS01361">
    <property type="entry name" value="ZF_DOF_1"/>
    <property type="match status" value="1"/>
</dbReference>
<feature type="compositionally biased region" description="Low complexity" evidence="10">
    <location>
        <begin position="157"/>
        <end position="170"/>
    </location>
</feature>
<proteinExistence type="predicted"/>
<dbReference type="GO" id="GO:0003700">
    <property type="term" value="F:DNA-binding transcription factor activity"/>
    <property type="evidence" value="ECO:0007669"/>
    <property type="project" value="UniProtKB-UniRule"/>
</dbReference>
<dbReference type="PANTHER" id="PTHR31992:SF301">
    <property type="entry name" value="DOF ZINC FINGER PROTEIN DOF3.7"/>
    <property type="match status" value="1"/>
</dbReference>
<evidence type="ECO:0000256" key="2">
    <source>
        <dbReference type="ARBA" id="ARBA00022771"/>
    </source>
</evidence>
<name>A0A6A4PR69_LUPAL</name>
<protein>
    <recommendedName>
        <fullName evidence="9">Dof zinc finger protein</fullName>
    </recommendedName>
</protein>
<evidence type="ECO:0000313" key="12">
    <source>
        <dbReference type="EMBL" id="KAE9603979.1"/>
    </source>
</evidence>
<keyword evidence="13" id="KW-1185">Reference proteome</keyword>
<keyword evidence="3 9" id="KW-0862">Zinc</keyword>
<evidence type="ECO:0000256" key="10">
    <source>
        <dbReference type="SAM" id="MobiDB-lite"/>
    </source>
</evidence>
<comment type="function">
    <text evidence="9">Transcription factor that binds specifically to a 5'-AA[AG]G-3' consensus core sequence.</text>
</comment>
<dbReference type="Pfam" id="PF02701">
    <property type="entry name" value="Zn_ribbon_Dof"/>
    <property type="match status" value="1"/>
</dbReference>
<organism evidence="12 13">
    <name type="scientific">Lupinus albus</name>
    <name type="common">White lupine</name>
    <name type="synonym">Lupinus termis</name>
    <dbReference type="NCBI Taxonomy" id="3870"/>
    <lineage>
        <taxon>Eukaryota</taxon>
        <taxon>Viridiplantae</taxon>
        <taxon>Streptophyta</taxon>
        <taxon>Embryophyta</taxon>
        <taxon>Tracheophyta</taxon>
        <taxon>Spermatophyta</taxon>
        <taxon>Magnoliopsida</taxon>
        <taxon>eudicotyledons</taxon>
        <taxon>Gunneridae</taxon>
        <taxon>Pentapetalae</taxon>
        <taxon>rosids</taxon>
        <taxon>fabids</taxon>
        <taxon>Fabales</taxon>
        <taxon>Fabaceae</taxon>
        <taxon>Papilionoideae</taxon>
        <taxon>50 kb inversion clade</taxon>
        <taxon>genistoids sensu lato</taxon>
        <taxon>core genistoids</taxon>
        <taxon>Genisteae</taxon>
        <taxon>Lupinus</taxon>
    </lineage>
</organism>
<keyword evidence="2 8" id="KW-0863">Zinc-finger</keyword>